<feature type="transmembrane region" description="Helical" evidence="1">
    <location>
        <begin position="298"/>
        <end position="321"/>
    </location>
</feature>
<keyword evidence="1" id="KW-0472">Membrane</keyword>
<feature type="transmembrane region" description="Helical" evidence="1">
    <location>
        <begin position="185"/>
        <end position="215"/>
    </location>
</feature>
<evidence type="ECO:0000259" key="2">
    <source>
        <dbReference type="Pfam" id="PF19830"/>
    </source>
</evidence>
<comment type="caution">
    <text evidence="3">The sequence shown here is derived from an EMBL/GenBank/DDBJ whole genome shotgun (WGS) entry which is preliminary data.</text>
</comment>
<dbReference type="STRING" id="1908236.BEN48_09865"/>
<keyword evidence="1" id="KW-0812">Transmembrane</keyword>
<dbReference type="EMBL" id="MDZC01000017">
    <property type="protein sequence ID" value="OGX88382.1"/>
    <property type="molecule type" value="Genomic_DNA"/>
</dbReference>
<feature type="transmembrane region" description="Helical" evidence="1">
    <location>
        <begin position="133"/>
        <end position="151"/>
    </location>
</feature>
<dbReference type="OrthoDB" id="976311at2"/>
<feature type="transmembrane region" description="Helical" evidence="1">
    <location>
        <begin position="227"/>
        <end position="248"/>
    </location>
</feature>
<reference evidence="3 4" key="1">
    <citation type="submission" date="2016-08" db="EMBL/GenBank/DDBJ databases">
        <title>Hymenobacter coccineus sp. nov., Hymenobacter lapidarius sp. nov. and Hymenobacter glacialis sp. nov., isolated from Antarctic soil.</title>
        <authorList>
            <person name="Sedlacek I."/>
            <person name="Kralova S."/>
            <person name="Kyrova K."/>
            <person name="Maslanova I."/>
            <person name="Stankova E."/>
            <person name="Vrbovska V."/>
            <person name="Nemec M."/>
            <person name="Bartak M."/>
            <person name="Svec P."/>
            <person name="Busse H.-J."/>
            <person name="Pantucek R."/>
        </authorList>
    </citation>
    <scope>NUCLEOTIDE SEQUENCE [LARGE SCALE GENOMIC DNA]</scope>
    <source>
        <strain evidence="3 4">CCM 8648</strain>
    </source>
</reference>
<proteinExistence type="predicted"/>
<sequence>MNLTFRNAHWWGMGGVALAATILLVVLFGPVLAHPNNYFFKAGGDALQSYYATAFYTLHDSGNRFTGMNYPFGEHFNYPNLQPLIAAVMALLERLGLPVGRYTVGITNMLALSSLVVTPVVMYAILRRTRLPVLYAGVLALLIGFMAPQVLRLDGHVSLSYACFVPMLWYCIIRIQETPRAWRWYVLFGLCSILTGAVMLYFLACGCFFLLGHVLVLAWQQPRMRPWLGRMLLAALLPLLLFRGYIWATDHVADRPPNPYGLTVYLSTLRTVFTPVLGPLHDWWRATWPSDDYNDEGFSYIGLVATATLLASVVLGVVAVVRRRQWQRLWRPALPLHLRTGLWAATLLLVLAFGIPFKWEWFSWVTDHSGPVKQFRSLGRFAWPFYYVATTYAAYALYRWWRYLRRRGRPQLAWLGAPLLLLWATEAWLQVSTKADQVMMGTGAHDFLDPSTSVLARLTWANRSVSEFQAIMPLPYYNMGTDKFDLSGSSNSIYQADKASAISGLPLLATYVSRASVGQAMQHIQLLSSPLVPKELLAHFPNNKPLLLLVTPDYLTEAEQRLVGLARLIVQAPEAALYELPIAALAATALAQERATAAALLPMLPVRAGGLQATTSAGVLVESFDKAADRRGRLSPGAWYQAKDGFSTLYDGPVPAPADTGRYEASVWINGKSDYGYGNMRVKLYDAKGQVGESVVDGRKTTEVLNGWVRVVVPFRLLPGVTRLEVLYETRDLLADDLLIRPVNTDVYYYVGEGKQRRLVKNTYSLTP</sequence>
<gene>
    <name evidence="3" type="ORF">BEN48_09865</name>
</gene>
<evidence type="ECO:0000313" key="4">
    <source>
        <dbReference type="Proteomes" id="UP000177791"/>
    </source>
</evidence>
<name>A0A1G1TBY3_9BACT</name>
<feature type="transmembrane region" description="Helical" evidence="1">
    <location>
        <begin position="381"/>
        <end position="400"/>
    </location>
</feature>
<feature type="transmembrane region" description="Helical" evidence="1">
    <location>
        <begin position="157"/>
        <end position="173"/>
    </location>
</feature>
<accession>A0A1G1TBY3</accession>
<feature type="transmembrane region" description="Helical" evidence="1">
    <location>
        <begin position="412"/>
        <end position="431"/>
    </location>
</feature>
<evidence type="ECO:0000256" key="1">
    <source>
        <dbReference type="SAM" id="Phobius"/>
    </source>
</evidence>
<keyword evidence="4" id="KW-1185">Reference proteome</keyword>
<keyword evidence="1" id="KW-1133">Transmembrane helix</keyword>
<feature type="transmembrane region" description="Helical" evidence="1">
    <location>
        <begin position="342"/>
        <end position="361"/>
    </location>
</feature>
<dbReference type="RefSeq" id="WP_070732517.1">
    <property type="nucleotide sequence ID" value="NZ_MDZC01000017.1"/>
</dbReference>
<dbReference type="AlphaFoldDB" id="A0A1G1TBY3"/>
<feature type="transmembrane region" description="Helical" evidence="1">
    <location>
        <begin position="260"/>
        <end position="278"/>
    </location>
</feature>
<feature type="domain" description="DUF6311" evidence="2">
    <location>
        <begin position="17"/>
        <end position="403"/>
    </location>
</feature>
<feature type="transmembrane region" description="Helical" evidence="1">
    <location>
        <begin position="102"/>
        <end position="126"/>
    </location>
</feature>
<protein>
    <recommendedName>
        <fullName evidence="2">DUF6311 domain-containing protein</fullName>
    </recommendedName>
</protein>
<evidence type="ECO:0000313" key="3">
    <source>
        <dbReference type="EMBL" id="OGX88382.1"/>
    </source>
</evidence>
<dbReference type="Proteomes" id="UP000177791">
    <property type="component" value="Unassembled WGS sequence"/>
</dbReference>
<dbReference type="InterPro" id="IPR046278">
    <property type="entry name" value="DUF6311"/>
</dbReference>
<organism evidence="3 4">
    <name type="scientific">Hymenobacter glacialis</name>
    <dbReference type="NCBI Taxonomy" id="1908236"/>
    <lineage>
        <taxon>Bacteria</taxon>
        <taxon>Pseudomonadati</taxon>
        <taxon>Bacteroidota</taxon>
        <taxon>Cytophagia</taxon>
        <taxon>Cytophagales</taxon>
        <taxon>Hymenobacteraceae</taxon>
        <taxon>Hymenobacter</taxon>
    </lineage>
</organism>
<dbReference type="Pfam" id="PF19830">
    <property type="entry name" value="DUF6311"/>
    <property type="match status" value="1"/>
</dbReference>